<name>A0AA88E5I4_FICCA</name>
<organism evidence="2 3">
    <name type="scientific">Ficus carica</name>
    <name type="common">Common fig</name>
    <dbReference type="NCBI Taxonomy" id="3494"/>
    <lineage>
        <taxon>Eukaryota</taxon>
        <taxon>Viridiplantae</taxon>
        <taxon>Streptophyta</taxon>
        <taxon>Embryophyta</taxon>
        <taxon>Tracheophyta</taxon>
        <taxon>Spermatophyta</taxon>
        <taxon>Magnoliopsida</taxon>
        <taxon>eudicotyledons</taxon>
        <taxon>Gunneridae</taxon>
        <taxon>Pentapetalae</taxon>
        <taxon>rosids</taxon>
        <taxon>fabids</taxon>
        <taxon>Rosales</taxon>
        <taxon>Moraceae</taxon>
        <taxon>Ficeae</taxon>
        <taxon>Ficus</taxon>
    </lineage>
</organism>
<evidence type="ECO:0000256" key="1">
    <source>
        <dbReference type="SAM" id="SignalP"/>
    </source>
</evidence>
<feature type="chain" id="PRO_5041712673" description="Secreted protein" evidence="1">
    <location>
        <begin position="17"/>
        <end position="118"/>
    </location>
</feature>
<evidence type="ECO:0008006" key="4">
    <source>
        <dbReference type="Google" id="ProtNLM"/>
    </source>
</evidence>
<protein>
    <recommendedName>
        <fullName evidence="4">Secreted protein</fullName>
    </recommendedName>
</protein>
<reference evidence="2" key="1">
    <citation type="submission" date="2023-07" db="EMBL/GenBank/DDBJ databases">
        <title>draft genome sequence of fig (Ficus carica).</title>
        <authorList>
            <person name="Takahashi T."/>
            <person name="Nishimura K."/>
        </authorList>
    </citation>
    <scope>NUCLEOTIDE SEQUENCE</scope>
</reference>
<comment type="caution">
    <text evidence="2">The sequence shown here is derived from an EMBL/GenBank/DDBJ whole genome shotgun (WGS) entry which is preliminary data.</text>
</comment>
<sequence length="118" mass="12335">MRTCLLLASMLMRISGTTIPVNRITAAAPMATPNPAPNLLAVANLSWSLSQSSGVSSPAFQNVTPQFSALRGNYPPPPASATVRLVMSKVIPSNGVPFFAYGDSDSGSMAATCSIRRH</sequence>
<proteinExistence type="predicted"/>
<evidence type="ECO:0000313" key="2">
    <source>
        <dbReference type="EMBL" id="GMN68033.1"/>
    </source>
</evidence>
<dbReference type="Proteomes" id="UP001187192">
    <property type="component" value="Unassembled WGS sequence"/>
</dbReference>
<gene>
    <name evidence="2" type="ORF">TIFTF001_037092</name>
</gene>
<keyword evidence="1" id="KW-0732">Signal</keyword>
<dbReference type="EMBL" id="BTGU01000542">
    <property type="protein sequence ID" value="GMN68033.1"/>
    <property type="molecule type" value="Genomic_DNA"/>
</dbReference>
<feature type="signal peptide" evidence="1">
    <location>
        <begin position="1"/>
        <end position="16"/>
    </location>
</feature>
<keyword evidence="3" id="KW-1185">Reference proteome</keyword>
<evidence type="ECO:0000313" key="3">
    <source>
        <dbReference type="Proteomes" id="UP001187192"/>
    </source>
</evidence>
<accession>A0AA88E5I4</accession>
<dbReference type="AlphaFoldDB" id="A0AA88E5I4"/>